<accession>A0A316YXA5</accession>
<organism evidence="2 3">
    <name type="scientific">Acaromyces ingoldii</name>
    <dbReference type="NCBI Taxonomy" id="215250"/>
    <lineage>
        <taxon>Eukaryota</taxon>
        <taxon>Fungi</taxon>
        <taxon>Dikarya</taxon>
        <taxon>Basidiomycota</taxon>
        <taxon>Ustilaginomycotina</taxon>
        <taxon>Exobasidiomycetes</taxon>
        <taxon>Exobasidiales</taxon>
        <taxon>Cryptobasidiaceae</taxon>
        <taxon>Acaromyces</taxon>
    </lineage>
</organism>
<feature type="compositionally biased region" description="Basic and acidic residues" evidence="1">
    <location>
        <begin position="310"/>
        <end position="339"/>
    </location>
</feature>
<feature type="region of interest" description="Disordered" evidence="1">
    <location>
        <begin position="1"/>
        <end position="390"/>
    </location>
</feature>
<feature type="compositionally biased region" description="Basic and acidic residues" evidence="1">
    <location>
        <begin position="287"/>
        <end position="301"/>
    </location>
</feature>
<name>A0A316YXA5_9BASI</name>
<feature type="compositionally biased region" description="Polar residues" evidence="1">
    <location>
        <begin position="63"/>
        <end position="72"/>
    </location>
</feature>
<dbReference type="RefSeq" id="XP_025381348.1">
    <property type="nucleotide sequence ID" value="XM_025524728.1"/>
</dbReference>
<reference evidence="2 3" key="1">
    <citation type="journal article" date="2018" name="Mol. Biol. Evol.">
        <title>Broad Genomic Sampling Reveals a Smut Pathogenic Ancestry of the Fungal Clade Ustilaginomycotina.</title>
        <authorList>
            <person name="Kijpornyongpan T."/>
            <person name="Mondo S.J."/>
            <person name="Barry K."/>
            <person name="Sandor L."/>
            <person name="Lee J."/>
            <person name="Lipzen A."/>
            <person name="Pangilinan J."/>
            <person name="LaButti K."/>
            <person name="Hainaut M."/>
            <person name="Henrissat B."/>
            <person name="Grigoriev I.V."/>
            <person name="Spatafora J.W."/>
            <person name="Aime M.C."/>
        </authorList>
    </citation>
    <scope>NUCLEOTIDE SEQUENCE [LARGE SCALE GENOMIC DNA]</scope>
    <source>
        <strain evidence="2 3">MCA 4198</strain>
    </source>
</reference>
<dbReference type="InParanoid" id="A0A316YXA5"/>
<feature type="compositionally biased region" description="Polar residues" evidence="1">
    <location>
        <begin position="357"/>
        <end position="379"/>
    </location>
</feature>
<dbReference type="GeneID" id="37046644"/>
<feature type="compositionally biased region" description="Basic residues" evidence="1">
    <location>
        <begin position="117"/>
        <end position="129"/>
    </location>
</feature>
<dbReference type="Proteomes" id="UP000245768">
    <property type="component" value="Unassembled WGS sequence"/>
</dbReference>
<keyword evidence="3" id="KW-1185">Reference proteome</keyword>
<evidence type="ECO:0000256" key="1">
    <source>
        <dbReference type="SAM" id="MobiDB-lite"/>
    </source>
</evidence>
<feature type="compositionally biased region" description="Acidic residues" evidence="1">
    <location>
        <begin position="174"/>
        <end position="190"/>
    </location>
</feature>
<protein>
    <submittedName>
        <fullName evidence="2">Uncharacterized protein</fullName>
    </submittedName>
</protein>
<proteinExistence type="predicted"/>
<evidence type="ECO:0000313" key="3">
    <source>
        <dbReference type="Proteomes" id="UP000245768"/>
    </source>
</evidence>
<sequence length="435" mass="46944">MAGTTGVSPLRRASSSVSSSGAGPSSSRAGGMRASDSSRSPSASEDSDDRGGVLPTHLRWPTFASSQFVPSRQSRRSRAHQTPSVAMQLNLPVRGMKKRPWEDEEGDIPTTPMNSKGKSKSPSRKRRSTSKGSKVEEAIELSSSEDDAEKRPRTEERDKARTGVRRRKRRLFFDEEEEEDEEIMVEEEEGNQVVDVALAGSNSTGRPGLTVPKPLSAPSGISTFTPLIRPPQRSNQRLGKEKGFQANGSLPGQSKEGTEPKNTAVLGKKKGQDLEGQRGDNTSQMDKAAEEKVSKTGRNGEAESEDPSPFDERWPASDNGISKEKAAIPEGSHHERDESGATQELEVGGVQEAISGGLSSSDSAVQGNKGTAVSPATSDSEMEADQAIGHSFEAQLESRIEERLRSAIDQLRAETQSIIEGLKRELQAVKHKLSM</sequence>
<evidence type="ECO:0000313" key="2">
    <source>
        <dbReference type="EMBL" id="PWN94150.1"/>
    </source>
</evidence>
<feature type="compositionally biased region" description="Basic and acidic residues" evidence="1">
    <location>
        <begin position="148"/>
        <end position="161"/>
    </location>
</feature>
<feature type="compositionally biased region" description="Low complexity" evidence="1">
    <location>
        <begin position="11"/>
        <end position="44"/>
    </location>
</feature>
<dbReference type="AlphaFoldDB" id="A0A316YXA5"/>
<dbReference type="EMBL" id="KZ819634">
    <property type="protein sequence ID" value="PWN94150.1"/>
    <property type="molecule type" value="Genomic_DNA"/>
</dbReference>
<gene>
    <name evidence="2" type="ORF">FA10DRAFT_299461</name>
</gene>